<dbReference type="Pfam" id="PF00583">
    <property type="entry name" value="Acetyltransf_1"/>
    <property type="match status" value="1"/>
</dbReference>
<accession>A0A7J5E3H7</accession>
<keyword evidence="2" id="KW-0012">Acyltransferase</keyword>
<dbReference type="PANTHER" id="PTHR43877">
    <property type="entry name" value="AMINOALKYLPHOSPHONATE N-ACETYLTRANSFERASE-RELATED-RELATED"/>
    <property type="match status" value="1"/>
</dbReference>
<name>A0A7J5E3H7_NOCSI</name>
<evidence type="ECO:0000256" key="2">
    <source>
        <dbReference type="ARBA" id="ARBA00023315"/>
    </source>
</evidence>
<dbReference type="CDD" id="cd04301">
    <property type="entry name" value="NAT_SF"/>
    <property type="match status" value="1"/>
</dbReference>
<evidence type="ECO:0000313" key="5">
    <source>
        <dbReference type="Proteomes" id="UP000449906"/>
    </source>
</evidence>
<dbReference type="Gene3D" id="3.40.630.30">
    <property type="match status" value="1"/>
</dbReference>
<dbReference type="GO" id="GO:0016747">
    <property type="term" value="F:acyltransferase activity, transferring groups other than amino-acyl groups"/>
    <property type="evidence" value="ECO:0007669"/>
    <property type="project" value="InterPro"/>
</dbReference>
<dbReference type="InterPro" id="IPR016181">
    <property type="entry name" value="Acyl_CoA_acyltransferase"/>
</dbReference>
<dbReference type="RefSeq" id="WP_151580066.1">
    <property type="nucleotide sequence ID" value="NZ_CP182503.1"/>
</dbReference>
<dbReference type="Proteomes" id="UP000449906">
    <property type="component" value="Unassembled WGS sequence"/>
</dbReference>
<organism evidence="4 5">
    <name type="scientific">Nocardioides simplex</name>
    <name type="common">Arthrobacter simplex</name>
    <dbReference type="NCBI Taxonomy" id="2045"/>
    <lineage>
        <taxon>Bacteria</taxon>
        <taxon>Bacillati</taxon>
        <taxon>Actinomycetota</taxon>
        <taxon>Actinomycetes</taxon>
        <taxon>Propionibacteriales</taxon>
        <taxon>Nocardioidaceae</taxon>
        <taxon>Pimelobacter</taxon>
    </lineage>
</organism>
<dbReference type="InterPro" id="IPR050832">
    <property type="entry name" value="Bact_Acetyltransf"/>
</dbReference>
<proteinExistence type="predicted"/>
<keyword evidence="1 4" id="KW-0808">Transferase</keyword>
<comment type="caution">
    <text evidence="4">The sequence shown here is derived from an EMBL/GenBank/DDBJ whole genome shotgun (WGS) entry which is preliminary data.</text>
</comment>
<sequence>MTPATLVREARPADAAGLSVLLDAYRQFYACAPDLPRARAFIDDRLRRQDSVLLVAERDGDLAGFTQLYPTLCTVEAAPIYVLYDLFVHPGSREHGVGRTLLRAAAERGRRDGVVRMDLSTATTNTTAQALYASEGWLRDDEFHHYSLTLR</sequence>
<evidence type="ECO:0000259" key="3">
    <source>
        <dbReference type="PROSITE" id="PS51186"/>
    </source>
</evidence>
<dbReference type="PANTHER" id="PTHR43877:SF1">
    <property type="entry name" value="ACETYLTRANSFERASE"/>
    <property type="match status" value="1"/>
</dbReference>
<evidence type="ECO:0000313" key="4">
    <source>
        <dbReference type="EMBL" id="KAB2812723.1"/>
    </source>
</evidence>
<dbReference type="PROSITE" id="PS51186">
    <property type="entry name" value="GNAT"/>
    <property type="match status" value="1"/>
</dbReference>
<dbReference type="SUPFAM" id="SSF55729">
    <property type="entry name" value="Acyl-CoA N-acyltransferases (Nat)"/>
    <property type="match status" value="1"/>
</dbReference>
<dbReference type="EMBL" id="WBVM01000001">
    <property type="protein sequence ID" value="KAB2812723.1"/>
    <property type="molecule type" value="Genomic_DNA"/>
</dbReference>
<reference evidence="4 5" key="1">
    <citation type="submission" date="2019-09" db="EMBL/GenBank/DDBJ databases">
        <title>Pimelobacter sp. isolated from Paulinella.</title>
        <authorList>
            <person name="Jeong S.E."/>
        </authorList>
    </citation>
    <scope>NUCLEOTIDE SEQUENCE [LARGE SCALE GENOMIC DNA]</scope>
    <source>
        <strain evidence="4 5">Pch-N</strain>
    </source>
</reference>
<evidence type="ECO:0000256" key="1">
    <source>
        <dbReference type="ARBA" id="ARBA00022679"/>
    </source>
</evidence>
<dbReference type="InterPro" id="IPR000182">
    <property type="entry name" value="GNAT_dom"/>
</dbReference>
<feature type="domain" description="N-acetyltransferase" evidence="3">
    <location>
        <begin position="5"/>
        <end position="151"/>
    </location>
</feature>
<protein>
    <submittedName>
        <fullName evidence="4">GNAT family N-acetyltransferase</fullName>
    </submittedName>
</protein>
<gene>
    <name evidence="4" type="ORF">F9L07_13340</name>
</gene>
<dbReference type="AlphaFoldDB" id="A0A7J5E3H7"/>